<reference evidence="3 4" key="1">
    <citation type="submission" date="2016-10" db="EMBL/GenBank/DDBJ databases">
        <authorList>
            <person name="de Groot N.N."/>
        </authorList>
    </citation>
    <scope>NUCLEOTIDE SEQUENCE [LARGE SCALE GENOMIC DNA]</scope>
    <source>
        <strain evidence="3 4">MP1X4</strain>
    </source>
</reference>
<dbReference type="SUPFAM" id="SSF101874">
    <property type="entry name" value="YceI-like"/>
    <property type="match status" value="1"/>
</dbReference>
<evidence type="ECO:0000313" key="4">
    <source>
        <dbReference type="Proteomes" id="UP000199679"/>
    </source>
</evidence>
<name>A0A1H2B9V2_MUCMA</name>
<keyword evidence="1" id="KW-0732">Signal</keyword>
<dbReference type="PANTHER" id="PTHR34406:SF1">
    <property type="entry name" value="PROTEIN YCEI"/>
    <property type="match status" value="1"/>
</dbReference>
<evidence type="ECO:0000313" key="3">
    <source>
        <dbReference type="EMBL" id="SDT54822.1"/>
    </source>
</evidence>
<dbReference type="InterPro" id="IPR007372">
    <property type="entry name" value="Lipid/polyisoprenoid-bd_YceI"/>
</dbReference>
<dbReference type="Pfam" id="PF04264">
    <property type="entry name" value="YceI"/>
    <property type="match status" value="1"/>
</dbReference>
<gene>
    <name evidence="3" type="ORF">SAMN05216490_3987</name>
</gene>
<dbReference type="AlphaFoldDB" id="A0A1H2B9V2"/>
<accession>A0A1H2B9V2</accession>
<sequence length="177" mass="19302">MNKKYIAIILFFLTNCAFAQVKHTVTKSSITFKIRNMGINTDGNIGGLQASIQFDPANLNSSIIEATADVNTINSDNDLRDEHLKGDSFFDVAKYPKITVKSVSIKQKSGDNYIGQFNITIKARTKSVDVPFTYTVAGANASFKGTMKLKRSDFDLGGGSMVLSDDITIAIDVETSK</sequence>
<dbReference type="EMBL" id="LT629740">
    <property type="protein sequence ID" value="SDT54822.1"/>
    <property type="molecule type" value="Genomic_DNA"/>
</dbReference>
<evidence type="ECO:0000259" key="2">
    <source>
        <dbReference type="SMART" id="SM00867"/>
    </source>
</evidence>
<dbReference type="Gene3D" id="2.40.128.110">
    <property type="entry name" value="Lipid/polyisoprenoid-binding, YceI-like"/>
    <property type="match status" value="1"/>
</dbReference>
<dbReference type="InterPro" id="IPR036761">
    <property type="entry name" value="TTHA0802/YceI-like_sf"/>
</dbReference>
<protein>
    <submittedName>
        <fullName evidence="3">Polyisoprenoid-binding protein YceI</fullName>
    </submittedName>
</protein>
<dbReference type="PANTHER" id="PTHR34406">
    <property type="entry name" value="PROTEIN YCEI"/>
    <property type="match status" value="1"/>
</dbReference>
<proteinExistence type="predicted"/>
<evidence type="ECO:0000256" key="1">
    <source>
        <dbReference type="SAM" id="SignalP"/>
    </source>
</evidence>
<feature type="chain" id="PRO_5009269700" evidence="1">
    <location>
        <begin position="20"/>
        <end position="177"/>
    </location>
</feature>
<feature type="signal peptide" evidence="1">
    <location>
        <begin position="1"/>
        <end position="19"/>
    </location>
</feature>
<dbReference type="STRING" id="652787.SAMN05216490_3987"/>
<dbReference type="Proteomes" id="UP000199679">
    <property type="component" value="Chromosome I"/>
</dbReference>
<organism evidence="3 4">
    <name type="scientific">Mucilaginibacter mallensis</name>
    <dbReference type="NCBI Taxonomy" id="652787"/>
    <lineage>
        <taxon>Bacteria</taxon>
        <taxon>Pseudomonadati</taxon>
        <taxon>Bacteroidota</taxon>
        <taxon>Sphingobacteriia</taxon>
        <taxon>Sphingobacteriales</taxon>
        <taxon>Sphingobacteriaceae</taxon>
        <taxon>Mucilaginibacter</taxon>
    </lineage>
</organism>
<dbReference type="RefSeq" id="WP_091377100.1">
    <property type="nucleotide sequence ID" value="NZ_LT629740.1"/>
</dbReference>
<keyword evidence="4" id="KW-1185">Reference proteome</keyword>
<dbReference type="SMART" id="SM00867">
    <property type="entry name" value="YceI"/>
    <property type="match status" value="1"/>
</dbReference>
<dbReference type="OrthoDB" id="9811006at2"/>
<feature type="domain" description="Lipid/polyisoprenoid-binding YceI-like" evidence="2">
    <location>
        <begin position="22"/>
        <end position="176"/>
    </location>
</feature>